<evidence type="ECO:0008006" key="3">
    <source>
        <dbReference type="Google" id="ProtNLM"/>
    </source>
</evidence>
<dbReference type="RefSeq" id="WP_069632918.1">
    <property type="nucleotide sequence ID" value="NZ_CP012546.1"/>
</dbReference>
<dbReference type="SUPFAM" id="SSF110087">
    <property type="entry name" value="DR1885-like metal-binding protein"/>
    <property type="match status" value="1"/>
</dbReference>
<reference evidence="1 2" key="1">
    <citation type="submission" date="2016-08" db="EMBL/GenBank/DDBJ databases">
        <title>Campylobacter species from sea mammals.</title>
        <authorList>
            <person name="Gilbert M.J."/>
            <person name="Byrne B.A."/>
            <person name="Zomer A.L."/>
            <person name="Wagenaar J.A."/>
        </authorList>
    </citation>
    <scope>NUCLEOTIDE SEQUENCE [LARGE SCALE GENOMIC DNA]</scope>
    <source>
        <strain evidence="1 2">1105248</strain>
    </source>
</reference>
<organism evidence="1 2">
    <name type="scientific">Campylobacter pinnipediorum subsp. pinnipediorum</name>
    <dbReference type="NCBI Taxonomy" id="1660067"/>
    <lineage>
        <taxon>Bacteria</taxon>
        <taxon>Pseudomonadati</taxon>
        <taxon>Campylobacterota</taxon>
        <taxon>Epsilonproteobacteria</taxon>
        <taxon>Campylobacterales</taxon>
        <taxon>Campylobacteraceae</taxon>
        <taxon>Campylobacter</taxon>
    </lineage>
</organism>
<comment type="caution">
    <text evidence="1">The sequence shown here is derived from an EMBL/GenBank/DDBJ whole genome shotgun (WGS) entry which is preliminary data.</text>
</comment>
<dbReference type="InterPro" id="IPR007410">
    <property type="entry name" value="LpqE-like"/>
</dbReference>
<dbReference type="PANTHER" id="PTHR36302:SF1">
    <property type="entry name" value="COPPER CHAPERONE PCU(A)C"/>
    <property type="match status" value="1"/>
</dbReference>
<protein>
    <recommendedName>
        <fullName evidence="3">Copper-binding protein (DUF461 domain)</fullName>
    </recommendedName>
</protein>
<evidence type="ECO:0000313" key="1">
    <source>
        <dbReference type="EMBL" id="OPA74858.1"/>
    </source>
</evidence>
<sequence length="144" mass="16329">MKKLFVFFIFLTYCFSGEIEISNVFAKQTMDHKNGAVFMDITNNLEADVKIIGASSSAYEAVELHTHKIMDNMMAMVKINDIDIPKDSTIKLMPKGLHFMLFGAKKEINNNKGIDLTINFNTGKSVTIKNILLFDAKKKLFLEK</sequence>
<dbReference type="Proteomes" id="UP000189728">
    <property type="component" value="Unassembled WGS sequence"/>
</dbReference>
<evidence type="ECO:0000313" key="2">
    <source>
        <dbReference type="Proteomes" id="UP000189728"/>
    </source>
</evidence>
<dbReference type="Pfam" id="PF04314">
    <property type="entry name" value="PCuAC"/>
    <property type="match status" value="1"/>
</dbReference>
<name>A0AAX0L8G6_9BACT</name>
<dbReference type="InterPro" id="IPR036182">
    <property type="entry name" value="PCuAC_sf"/>
</dbReference>
<dbReference type="AlphaFoldDB" id="A0AAX0L8G6"/>
<dbReference type="Gene3D" id="2.60.40.1890">
    <property type="entry name" value="PCu(A)C copper chaperone"/>
    <property type="match status" value="1"/>
</dbReference>
<proteinExistence type="predicted"/>
<dbReference type="PANTHER" id="PTHR36302">
    <property type="entry name" value="BLR7088 PROTEIN"/>
    <property type="match status" value="1"/>
</dbReference>
<dbReference type="EMBL" id="MCRK01000044">
    <property type="protein sequence ID" value="OPA74858.1"/>
    <property type="molecule type" value="Genomic_DNA"/>
</dbReference>
<gene>
    <name evidence="1" type="ORF">BFG04_06575</name>
</gene>
<dbReference type="InterPro" id="IPR058248">
    <property type="entry name" value="Lxx211020-like"/>
</dbReference>
<accession>A0AAX0L8G6</accession>